<gene>
    <name evidence="6" type="ORF">OIDMADRAFT_119282</name>
</gene>
<keyword evidence="7" id="KW-1185">Reference proteome</keyword>
<evidence type="ECO:0000256" key="4">
    <source>
        <dbReference type="SAM" id="MobiDB-lite"/>
    </source>
</evidence>
<dbReference type="Pfam" id="PF00172">
    <property type="entry name" value="Zn_clus"/>
    <property type="match status" value="1"/>
</dbReference>
<dbReference type="Proteomes" id="UP000054321">
    <property type="component" value="Unassembled WGS sequence"/>
</dbReference>
<proteinExistence type="predicted"/>
<dbReference type="CDD" id="cd12148">
    <property type="entry name" value="fungal_TF_MHR"/>
    <property type="match status" value="1"/>
</dbReference>
<dbReference type="InterPro" id="IPR001138">
    <property type="entry name" value="Zn2Cys6_DnaBD"/>
</dbReference>
<reference evidence="6 7" key="1">
    <citation type="submission" date="2014-04" db="EMBL/GenBank/DDBJ databases">
        <authorList>
            <consortium name="DOE Joint Genome Institute"/>
            <person name="Kuo A."/>
            <person name="Martino E."/>
            <person name="Perotto S."/>
            <person name="Kohler A."/>
            <person name="Nagy L.G."/>
            <person name="Floudas D."/>
            <person name="Copeland A."/>
            <person name="Barry K.W."/>
            <person name="Cichocki N."/>
            <person name="Veneault-Fourrey C."/>
            <person name="LaButti K."/>
            <person name="Lindquist E.A."/>
            <person name="Lipzen A."/>
            <person name="Lundell T."/>
            <person name="Morin E."/>
            <person name="Murat C."/>
            <person name="Sun H."/>
            <person name="Tunlid A."/>
            <person name="Henrissat B."/>
            <person name="Grigoriev I.V."/>
            <person name="Hibbett D.S."/>
            <person name="Martin F."/>
            <person name="Nordberg H.P."/>
            <person name="Cantor M.N."/>
            <person name="Hua S.X."/>
        </authorList>
    </citation>
    <scope>NUCLEOTIDE SEQUENCE [LARGE SCALE GENOMIC DNA]</scope>
    <source>
        <strain evidence="6 7">Zn</strain>
    </source>
</reference>
<dbReference type="GO" id="GO:0008270">
    <property type="term" value="F:zinc ion binding"/>
    <property type="evidence" value="ECO:0007669"/>
    <property type="project" value="InterPro"/>
</dbReference>
<dbReference type="GO" id="GO:0003677">
    <property type="term" value="F:DNA binding"/>
    <property type="evidence" value="ECO:0007669"/>
    <property type="project" value="InterPro"/>
</dbReference>
<organism evidence="6 7">
    <name type="scientific">Oidiodendron maius (strain Zn)</name>
    <dbReference type="NCBI Taxonomy" id="913774"/>
    <lineage>
        <taxon>Eukaryota</taxon>
        <taxon>Fungi</taxon>
        <taxon>Dikarya</taxon>
        <taxon>Ascomycota</taxon>
        <taxon>Pezizomycotina</taxon>
        <taxon>Leotiomycetes</taxon>
        <taxon>Leotiomycetes incertae sedis</taxon>
        <taxon>Myxotrichaceae</taxon>
        <taxon>Oidiodendron</taxon>
    </lineage>
</organism>
<accession>A0A0C3H3W7</accession>
<dbReference type="STRING" id="913774.A0A0C3H3W7"/>
<keyword evidence="2" id="KW-0479">Metal-binding</keyword>
<dbReference type="InterPro" id="IPR036864">
    <property type="entry name" value="Zn2-C6_fun-type_DNA-bd_sf"/>
</dbReference>
<protein>
    <recommendedName>
        <fullName evidence="5">Zn(2)-C6 fungal-type domain-containing protein</fullName>
    </recommendedName>
</protein>
<dbReference type="InParanoid" id="A0A0C3H3W7"/>
<dbReference type="PANTHER" id="PTHR31001:SF57">
    <property type="entry name" value="ZN(II)2CYS6 TRANSCRIPTION FACTOR (EUROFUNG)"/>
    <property type="match status" value="1"/>
</dbReference>
<dbReference type="GO" id="GO:0005634">
    <property type="term" value="C:nucleus"/>
    <property type="evidence" value="ECO:0007669"/>
    <property type="project" value="UniProtKB-SubCell"/>
</dbReference>
<feature type="compositionally biased region" description="Low complexity" evidence="4">
    <location>
        <begin position="1"/>
        <end position="15"/>
    </location>
</feature>
<dbReference type="InterPro" id="IPR007219">
    <property type="entry name" value="XnlR_reg_dom"/>
</dbReference>
<dbReference type="Gene3D" id="4.10.240.10">
    <property type="entry name" value="Zn(2)-C6 fungal-type DNA-binding domain"/>
    <property type="match status" value="1"/>
</dbReference>
<dbReference type="HOGENOM" id="CLU_004083_8_0_1"/>
<dbReference type="SMART" id="SM00906">
    <property type="entry name" value="Fungal_trans"/>
    <property type="match status" value="1"/>
</dbReference>
<dbReference type="OrthoDB" id="424974at2759"/>
<dbReference type="SMART" id="SM00066">
    <property type="entry name" value="GAL4"/>
    <property type="match status" value="1"/>
</dbReference>
<evidence type="ECO:0000259" key="5">
    <source>
        <dbReference type="PROSITE" id="PS50048"/>
    </source>
</evidence>
<dbReference type="CDD" id="cd00067">
    <property type="entry name" value="GAL4"/>
    <property type="match status" value="1"/>
</dbReference>
<dbReference type="AlphaFoldDB" id="A0A0C3H3W7"/>
<evidence type="ECO:0000256" key="1">
    <source>
        <dbReference type="ARBA" id="ARBA00004123"/>
    </source>
</evidence>
<reference evidence="7" key="2">
    <citation type="submission" date="2015-01" db="EMBL/GenBank/DDBJ databases">
        <title>Evolutionary Origins and Diversification of the Mycorrhizal Mutualists.</title>
        <authorList>
            <consortium name="DOE Joint Genome Institute"/>
            <consortium name="Mycorrhizal Genomics Consortium"/>
            <person name="Kohler A."/>
            <person name="Kuo A."/>
            <person name="Nagy L.G."/>
            <person name="Floudas D."/>
            <person name="Copeland A."/>
            <person name="Barry K.W."/>
            <person name="Cichocki N."/>
            <person name="Veneault-Fourrey C."/>
            <person name="LaButti K."/>
            <person name="Lindquist E.A."/>
            <person name="Lipzen A."/>
            <person name="Lundell T."/>
            <person name="Morin E."/>
            <person name="Murat C."/>
            <person name="Riley R."/>
            <person name="Ohm R."/>
            <person name="Sun H."/>
            <person name="Tunlid A."/>
            <person name="Henrissat B."/>
            <person name="Grigoriev I.V."/>
            <person name="Hibbett D.S."/>
            <person name="Martin F."/>
        </authorList>
    </citation>
    <scope>NUCLEOTIDE SEQUENCE [LARGE SCALE GENOMIC DNA]</scope>
    <source>
        <strain evidence="7">Zn</strain>
    </source>
</reference>
<dbReference type="GO" id="GO:0006351">
    <property type="term" value="P:DNA-templated transcription"/>
    <property type="evidence" value="ECO:0007669"/>
    <property type="project" value="InterPro"/>
</dbReference>
<dbReference type="PROSITE" id="PS50048">
    <property type="entry name" value="ZN2_CY6_FUNGAL_2"/>
    <property type="match status" value="1"/>
</dbReference>
<dbReference type="GO" id="GO:0000981">
    <property type="term" value="F:DNA-binding transcription factor activity, RNA polymerase II-specific"/>
    <property type="evidence" value="ECO:0007669"/>
    <property type="project" value="InterPro"/>
</dbReference>
<feature type="region of interest" description="Disordered" evidence="4">
    <location>
        <begin position="589"/>
        <end position="611"/>
    </location>
</feature>
<comment type="subcellular location">
    <subcellularLocation>
        <location evidence="1">Nucleus</location>
    </subcellularLocation>
</comment>
<dbReference type="InterPro" id="IPR050613">
    <property type="entry name" value="Sec_Metabolite_Reg"/>
</dbReference>
<dbReference type="PANTHER" id="PTHR31001">
    <property type="entry name" value="UNCHARACTERIZED TRANSCRIPTIONAL REGULATORY PROTEIN"/>
    <property type="match status" value="1"/>
</dbReference>
<name>A0A0C3H3W7_OIDMZ</name>
<evidence type="ECO:0000256" key="3">
    <source>
        <dbReference type="ARBA" id="ARBA00023242"/>
    </source>
</evidence>
<feature type="domain" description="Zn(2)-C6 fungal-type" evidence="5">
    <location>
        <begin position="42"/>
        <end position="71"/>
    </location>
</feature>
<evidence type="ECO:0000313" key="7">
    <source>
        <dbReference type="Proteomes" id="UP000054321"/>
    </source>
</evidence>
<evidence type="ECO:0000313" key="6">
    <source>
        <dbReference type="EMBL" id="KIN02901.1"/>
    </source>
</evidence>
<sequence>MGSGPLPSRSKSSPGSGLGSEPEQEAASGAAGFQPGHWASRSCYGCNSKKIRCDKKVPCSSCKRADRACTYPAAGPRKRRAKKTIMTDMASRIFGLERTVARFREEAKRAPAIQVLENTQSGQLATALHRNDLSEGSREDVLVQKGSSSQYFNEIFLSRVIEDERNIESVLTPALTESPQPPISSPFNALGILSSPSLSITPASYHPSKQQAVRLWKIYLDGVEGCTGVKISHLPTDEIKVYSTIDDPTSASAENLALCFAIYFASTASIDGLEAEGILDQDKQPCLLQFKYALRTHNHGKGIWILNGLAVRIAQSLGLHRDGELLGLPPFQCEIRRRLWWNLLARDGRAGEDYGLQDTSSLLLASDVRPPTNLDDMDLYPEMPQLPPARESWTAMTFSIIYIDLAKTIQKLSSIATAASFSSPPREEVRMQIMRDTSARIEKWLPYCNSVIPLHRLTLHCSRFLFRKLDFITRLQWSLLQRPGPHADFVTDENLIEALDILEPRLCGDDEMLKPFTWARKAYPQYHVTMYILLHLCVKPEGPSIERAWAAVETLFSRELWDESTIGFGSKWRVLTALKAKAMTIRDKSRKQRRGRGAEITHPISDPAPREVTAESEGRFAHLRQDPGNDWPDSYIGTDEWPNWATLVQGFQLDTPDVFWR</sequence>
<feature type="region of interest" description="Disordered" evidence="4">
    <location>
        <begin position="1"/>
        <end position="33"/>
    </location>
</feature>
<dbReference type="Pfam" id="PF04082">
    <property type="entry name" value="Fungal_trans"/>
    <property type="match status" value="1"/>
</dbReference>
<keyword evidence="3" id="KW-0539">Nucleus</keyword>
<dbReference type="SUPFAM" id="SSF57701">
    <property type="entry name" value="Zn2/Cys6 DNA-binding domain"/>
    <property type="match status" value="1"/>
</dbReference>
<evidence type="ECO:0000256" key="2">
    <source>
        <dbReference type="ARBA" id="ARBA00022723"/>
    </source>
</evidence>
<dbReference type="EMBL" id="KN832874">
    <property type="protein sequence ID" value="KIN02901.1"/>
    <property type="molecule type" value="Genomic_DNA"/>
</dbReference>